<dbReference type="EMBL" id="PFFQ01000012">
    <property type="protein sequence ID" value="PIW18556.1"/>
    <property type="molecule type" value="Genomic_DNA"/>
</dbReference>
<evidence type="ECO:0000259" key="3">
    <source>
        <dbReference type="PROSITE" id="PS51931"/>
    </source>
</evidence>
<gene>
    <name evidence="4" type="ORF">COW36_04485</name>
</gene>
<dbReference type="InterPro" id="IPR044870">
    <property type="entry name" value="BMC_CP"/>
</dbReference>
<dbReference type="SMART" id="SM00877">
    <property type="entry name" value="BMC"/>
    <property type="match status" value="1"/>
</dbReference>
<dbReference type="InterPro" id="IPR037233">
    <property type="entry name" value="CcmK-like_sf"/>
</dbReference>
<dbReference type="AlphaFoldDB" id="A0A2M7G8W5"/>
<dbReference type="PROSITE" id="PS51931">
    <property type="entry name" value="BMC_CP"/>
    <property type="match status" value="2"/>
</dbReference>
<accession>A0A2M7G8W5</accession>
<name>A0A2M7G8W5_9BACT</name>
<comment type="caution">
    <text evidence="4">The sequence shown here is derived from an EMBL/GenBank/DDBJ whole genome shotgun (WGS) entry which is preliminary data.</text>
</comment>
<dbReference type="InterPro" id="IPR000249">
    <property type="entry name" value="BMC_dom"/>
</dbReference>
<keyword evidence="2" id="KW-1283">Bacterial microcompartment</keyword>
<organism evidence="4 5">
    <name type="scientific">bacterium (Candidatus Blackallbacteria) CG17_big_fil_post_rev_8_21_14_2_50_48_46</name>
    <dbReference type="NCBI Taxonomy" id="2014261"/>
    <lineage>
        <taxon>Bacteria</taxon>
        <taxon>Candidatus Blackallbacteria</taxon>
    </lineage>
</organism>
<feature type="domain" description="BMC circularly permuted" evidence="3">
    <location>
        <begin position="106"/>
        <end position="208"/>
    </location>
</feature>
<dbReference type="Gene3D" id="3.30.70.1710">
    <property type="match status" value="2"/>
</dbReference>
<reference evidence="4 5" key="1">
    <citation type="submission" date="2017-09" db="EMBL/GenBank/DDBJ databases">
        <title>Depth-based differentiation of microbial function through sediment-hosted aquifers and enrichment of novel symbionts in the deep terrestrial subsurface.</title>
        <authorList>
            <person name="Probst A.J."/>
            <person name="Ladd B."/>
            <person name="Jarett J.K."/>
            <person name="Geller-Mcgrath D.E."/>
            <person name="Sieber C.M."/>
            <person name="Emerson J.B."/>
            <person name="Anantharaman K."/>
            <person name="Thomas B.C."/>
            <person name="Malmstrom R."/>
            <person name="Stieglmeier M."/>
            <person name="Klingl A."/>
            <person name="Woyke T."/>
            <person name="Ryan C.M."/>
            <person name="Banfield J.F."/>
        </authorList>
    </citation>
    <scope>NUCLEOTIDE SEQUENCE [LARGE SCALE GENOMIC DNA]</scope>
    <source>
        <strain evidence="4">CG17_big_fil_post_rev_8_21_14_2_50_48_46</strain>
    </source>
</reference>
<evidence type="ECO:0000313" key="4">
    <source>
        <dbReference type="EMBL" id="PIW18556.1"/>
    </source>
</evidence>
<sequence length="211" mass="23437">MIELRTFTYIDILQPQVAAFQATISQGYLPIEGQASLFIEIGPGIEINRLTDVILKRTRVKPGMQIVERQFGILEVHDFDQAEVRSAGDVVLEELGMTINDRIKPQIMTNQMITGIDPHHSMLINRMRHGDMIKAGETLFVLETYPAGYALLAANEAEKAAPLKILEIRSFGAFGRLHLAGGEDEIKEAVKALKYTLEKMEGRVETTAGDA</sequence>
<dbReference type="CDD" id="cd07051">
    <property type="entry name" value="BMC_like_1_repeat1"/>
    <property type="match status" value="1"/>
</dbReference>
<comment type="subcellular location">
    <subcellularLocation>
        <location evidence="1">Bacterial microcompartment</location>
    </subcellularLocation>
</comment>
<dbReference type="SUPFAM" id="SSF143414">
    <property type="entry name" value="CcmK-like"/>
    <property type="match status" value="1"/>
</dbReference>
<dbReference type="GO" id="GO:0031469">
    <property type="term" value="C:bacterial microcompartment"/>
    <property type="evidence" value="ECO:0007669"/>
    <property type="project" value="UniProtKB-SubCell"/>
</dbReference>
<proteinExistence type="predicted"/>
<evidence type="ECO:0000256" key="1">
    <source>
        <dbReference type="ARBA" id="ARBA00024322"/>
    </source>
</evidence>
<feature type="domain" description="BMC circularly permuted" evidence="3">
    <location>
        <begin position="3"/>
        <end position="105"/>
    </location>
</feature>
<dbReference type="CDD" id="cd07052">
    <property type="entry name" value="BMC_like_1_repeat2"/>
    <property type="match status" value="1"/>
</dbReference>
<protein>
    <recommendedName>
        <fullName evidence="3">BMC circularly permuted domain-containing protein</fullName>
    </recommendedName>
</protein>
<evidence type="ECO:0000256" key="2">
    <source>
        <dbReference type="ARBA" id="ARBA00024446"/>
    </source>
</evidence>
<dbReference type="Proteomes" id="UP000231019">
    <property type="component" value="Unassembled WGS sequence"/>
</dbReference>
<evidence type="ECO:0000313" key="5">
    <source>
        <dbReference type="Proteomes" id="UP000231019"/>
    </source>
</evidence>